<comment type="subunit">
    <text evidence="4 12">Component of the ribosomal small subunit (SSU) processome.</text>
</comment>
<dbReference type="GO" id="GO:0045943">
    <property type="term" value="P:positive regulation of transcription by RNA polymerase I"/>
    <property type="evidence" value="ECO:0007669"/>
    <property type="project" value="TreeGrafter"/>
</dbReference>
<dbReference type="GO" id="GO:0034455">
    <property type="term" value="C:t-UTP complex"/>
    <property type="evidence" value="ECO:0007669"/>
    <property type="project" value="TreeGrafter"/>
</dbReference>
<proteinExistence type="inferred from homology"/>
<feature type="repeat" description="HEAT" evidence="11">
    <location>
        <begin position="585"/>
        <end position="623"/>
    </location>
</feature>
<sequence length="1820" mass="200973">MASSLAAQLAQVAAKSTNQLDLKAQRISHSQSLIYDRRVATSQDFETIYAICHEGFQELCQLDPRFAPFERTIFSQQSISEDRTEMTAAQNKELNTVLEAFLALVGGRLLLSPAVRAVDWLIRRFRVHEYNTEFTLLTFLPYYTTPLFLRLLSILPEDLTPTFKILNPYKKSNINPPRHPLLHSATTNKLFFAALNRYTLQVSKQRAHHHALLTFWAGMITEAVAGMLDAGRSGRRDLEKEKHEDVILKVLPVLNDGLGMKDVSELVIGCYMVCVVLANKASLNEEFLDSLMEAVAGSWTEETRESGLVCLSVLAQAKPDMTIPKRAFKAVLRLEDPVQRLTELSTQYKTSHLVLGLVAGCVNDLSRQKDLGRLEFLSQIFNARLLEESDTAKAMSLVLHATSNAHREGALALEAQTQLAELVQHFTQSESLRPIFQKAIEESQLDIPALEHNLQIVIESAPAPKALEDVEMGDAEVEEAEDQFPPALESLAGKSLDVSALSAQNLPVFESLVQVFALGVGSEEKLESFVNLPSLKRTDAFKSTQYLSFLARISTGSYPTGTRVAALNLIASALSSASDVDLQALLPFLLVAFADPTERIRRAATDVLAALGNIYKQNKKSDTKPWANDSLYGQQTKNVKWLTGRDVQKLVERVLLPGLEEYILDQDHIGRVLETTLRGLSTADSAATEIKKSLRLSVFTFLCSHAVHMPLLAPKLGLLKLLNRIDKAGGTTRTKELEPLLKFWRDLDDLKVKELCDKERVSVGEMDEQVVLTVTPKEKDAILVLLSNVSPYSNSLRAPFVASIFSRMKDVWVLVPEDKQIEASEKLFGISLEESDSLLVNGCKDVLRSVQLTGSVLQFFLQKIPVSITDMESAGPAPKRRRTSQTNMVAMTIKDEAKLSNLMEKTTFILELVDSSNPESHPELADGLFQTLAALHHFKSQIQSGMSYLLSLTLGSLLAIVNKSKQTAKPQFDTSVIRADLVVDCVRTTDSPQVQNAALLLVAGLSIIAPELVLHSVMPIFTFMGSSVLRKDDEYSVSVIDQTIDQVVPALIQSLRNQKRDVVSGTSELLLSFTAAFEHIPAHRRLRLFHALVTKLGVLDFLFAVLAMLANRYAMDKDVLVLMTGLVSDASAPIELETYSKFLDLVIDSLKPKPGISQVLLGIGSDDGREPQKVAVDLLRSLAHLFKHSSLKVKMAKAFATDSADQTVQIRTHFSHILEKVLFIGESMQNVKPVSQASGDVLSALFGTLSLVDFLDTIEVLLERPDDELRRKVLRLLEGRLRQNPENDGVSQTRMLDFLPTLVSIVESSPDILLKHAAVACIDRIAEKYGKKDPFKVASAAQVVAGVACIGQDDERIRIMGVLCLASMAEVLGEAMIPALPDALGRSLELLEISLGSGEENSRLHDAVLSFFSALFVHIPFMVSASHLDQLLLLCHKSAITEEIEDDGREETLRLLARKVDVAATFAAVDRNWQHAVETGPDAILETLGIVSLAIEKHPKSATVNNLAVISSILFKAFDLRRQQVSLGSNATIDLSHLDEIEDVINEVAIKMVYKLNDTTFRPIFTKLLDWATSTTTAKKDIQGSLARLTTFYKFLQVFFGTLQSIVTGYASYILENVVKVLAKASPSNQNTKSLWLATMRMLRNAFEHDQDGMIHFSTPHSTHNTTNKPTAEFWQSPSHLTAIAQPLISQLAHATNSSTAALVIAEAVPAITELAVAADSTDNHKELNTALMRLLRPSAGPSGKAAAGGENPHTRLAALKAEQSLTEQLGEEWLALLPEMLPYISELMEDEDENVEREVRKWVKQIEEVLGERLDDMLT</sequence>
<evidence type="ECO:0000256" key="10">
    <source>
        <dbReference type="ARBA" id="ARBA00025076"/>
    </source>
</evidence>
<dbReference type="Gene3D" id="1.25.10.10">
    <property type="entry name" value="Leucine-rich Repeat Variant"/>
    <property type="match status" value="3"/>
</dbReference>
<dbReference type="GO" id="GO:0030686">
    <property type="term" value="C:90S preribosome"/>
    <property type="evidence" value="ECO:0007669"/>
    <property type="project" value="TreeGrafter"/>
</dbReference>
<dbReference type="PANTHER" id="PTHR13457:SF1">
    <property type="entry name" value="HEAT REPEAT-CONTAINING PROTEIN 1"/>
    <property type="match status" value="1"/>
</dbReference>
<dbReference type="InterPro" id="IPR056473">
    <property type="entry name" value="HEAT_Utp10/HEAT1"/>
</dbReference>
<dbReference type="InterPro" id="IPR012954">
    <property type="entry name" value="BP28_C_dom"/>
</dbReference>
<dbReference type="SUPFAM" id="SSF48371">
    <property type="entry name" value="ARM repeat"/>
    <property type="match status" value="2"/>
</dbReference>
<evidence type="ECO:0000256" key="2">
    <source>
        <dbReference type="ARBA" id="ARBA00004604"/>
    </source>
</evidence>
<evidence type="ECO:0000256" key="4">
    <source>
        <dbReference type="ARBA" id="ARBA00011399"/>
    </source>
</evidence>
<keyword evidence="8 12" id="KW-0539">Nucleus</keyword>
<comment type="similarity">
    <text evidence="3 12">Belongs to the HEATR1/UTP10 family.</text>
</comment>
<comment type="subcellular location">
    <subcellularLocation>
        <location evidence="1">Membrane</location>
        <topology evidence="1">Multi-pass membrane protein</topology>
    </subcellularLocation>
    <subcellularLocation>
        <location evidence="2 12">Nucleus</location>
        <location evidence="2 12">Nucleolus</location>
    </subcellularLocation>
</comment>
<reference evidence="15" key="1">
    <citation type="journal article" date="2017" name="Genome Biol.">
        <title>Comparative genomics reveals high biological diversity and specific adaptations in the industrially and medically important fungal genus Aspergillus.</title>
        <authorList>
            <person name="de Vries R.P."/>
            <person name="Riley R."/>
            <person name="Wiebenga A."/>
            <person name="Aguilar-Osorio G."/>
            <person name="Amillis S."/>
            <person name="Uchima C.A."/>
            <person name="Anderluh G."/>
            <person name="Asadollahi M."/>
            <person name="Askin M."/>
            <person name="Barry K."/>
            <person name="Battaglia E."/>
            <person name="Bayram O."/>
            <person name="Benocci T."/>
            <person name="Braus-Stromeyer S.A."/>
            <person name="Caldana C."/>
            <person name="Canovas D."/>
            <person name="Cerqueira G.C."/>
            <person name="Chen F."/>
            <person name="Chen W."/>
            <person name="Choi C."/>
            <person name="Clum A."/>
            <person name="Dos Santos R.A."/>
            <person name="Damasio A.R."/>
            <person name="Diallinas G."/>
            <person name="Emri T."/>
            <person name="Fekete E."/>
            <person name="Flipphi M."/>
            <person name="Freyberg S."/>
            <person name="Gallo A."/>
            <person name="Gournas C."/>
            <person name="Habgood R."/>
            <person name="Hainaut M."/>
            <person name="Harispe M.L."/>
            <person name="Henrissat B."/>
            <person name="Hilden K.S."/>
            <person name="Hope R."/>
            <person name="Hossain A."/>
            <person name="Karabika E."/>
            <person name="Karaffa L."/>
            <person name="Karanyi Z."/>
            <person name="Krasevec N."/>
            <person name="Kuo A."/>
            <person name="Kusch H."/>
            <person name="LaButti K."/>
            <person name="Lagendijk E.L."/>
            <person name="Lapidus A."/>
            <person name="Levasseur A."/>
            <person name="Lindquist E."/>
            <person name="Lipzen A."/>
            <person name="Logrieco A.F."/>
            <person name="MacCabe A."/>
            <person name="Maekelae M.R."/>
            <person name="Malavazi I."/>
            <person name="Melin P."/>
            <person name="Meyer V."/>
            <person name="Mielnichuk N."/>
            <person name="Miskei M."/>
            <person name="Molnar A.P."/>
            <person name="Mule G."/>
            <person name="Ngan C.Y."/>
            <person name="Orejas M."/>
            <person name="Orosz E."/>
            <person name="Ouedraogo J.P."/>
            <person name="Overkamp K.M."/>
            <person name="Park H.-S."/>
            <person name="Perrone G."/>
            <person name="Piumi F."/>
            <person name="Punt P.J."/>
            <person name="Ram A.F."/>
            <person name="Ramon A."/>
            <person name="Rauscher S."/>
            <person name="Record E."/>
            <person name="Riano-Pachon D.M."/>
            <person name="Robert V."/>
            <person name="Roehrig J."/>
            <person name="Ruller R."/>
            <person name="Salamov A."/>
            <person name="Salih N.S."/>
            <person name="Samson R.A."/>
            <person name="Sandor E."/>
            <person name="Sanguinetti M."/>
            <person name="Schuetze T."/>
            <person name="Sepcic K."/>
            <person name="Shelest E."/>
            <person name="Sherlock G."/>
            <person name="Sophianopoulou V."/>
            <person name="Squina F.M."/>
            <person name="Sun H."/>
            <person name="Susca A."/>
            <person name="Todd R.B."/>
            <person name="Tsang A."/>
            <person name="Unkles S.E."/>
            <person name="van de Wiele N."/>
            <person name="van Rossen-Uffink D."/>
            <person name="Oliveira J.V."/>
            <person name="Vesth T.C."/>
            <person name="Visser J."/>
            <person name="Yu J.-H."/>
            <person name="Zhou M."/>
            <person name="Andersen M.R."/>
            <person name="Archer D.B."/>
            <person name="Baker S.E."/>
            <person name="Benoit I."/>
            <person name="Brakhage A.A."/>
            <person name="Braus G.H."/>
            <person name="Fischer R."/>
            <person name="Frisvad J.C."/>
            <person name="Goldman G.H."/>
            <person name="Houbraken J."/>
            <person name="Oakley B."/>
            <person name="Pocsi I."/>
            <person name="Scazzocchio C."/>
            <person name="Seiboth B."/>
            <person name="vanKuyk P.A."/>
            <person name="Wortman J."/>
            <person name="Dyer P.S."/>
            <person name="Grigoriev I.V."/>
        </authorList>
    </citation>
    <scope>NUCLEOTIDE SEQUENCE [LARGE SCALE GENOMIC DNA]</scope>
    <source>
        <strain evidence="15">ATCC 16872 / CBS 172.66 / WB 5094</strain>
    </source>
</reference>
<dbReference type="GeneID" id="30973642"/>
<dbReference type="PROSITE" id="PS50077">
    <property type="entry name" value="HEAT_REPEAT"/>
    <property type="match status" value="2"/>
</dbReference>
<dbReference type="STRING" id="690307.A0A1L9WPQ2"/>
<gene>
    <name evidence="14" type="ORF">ASPACDRAFT_31644</name>
</gene>
<dbReference type="OrthoDB" id="31183at2759"/>
<evidence type="ECO:0000256" key="3">
    <source>
        <dbReference type="ARBA" id="ARBA00010559"/>
    </source>
</evidence>
<keyword evidence="15" id="KW-1185">Reference proteome</keyword>
<dbReference type="GO" id="GO:0030515">
    <property type="term" value="F:snoRNA binding"/>
    <property type="evidence" value="ECO:0007669"/>
    <property type="project" value="TreeGrafter"/>
</dbReference>
<dbReference type="Pfam" id="PF12397">
    <property type="entry name" value="U3snoRNP10"/>
    <property type="match status" value="1"/>
</dbReference>
<evidence type="ECO:0000256" key="6">
    <source>
        <dbReference type="ARBA" id="ARBA00022517"/>
    </source>
</evidence>
<dbReference type="Pfam" id="PF23243">
    <property type="entry name" value="HEAT_HEATR1"/>
    <property type="match status" value="1"/>
</dbReference>
<evidence type="ECO:0000256" key="7">
    <source>
        <dbReference type="ARBA" id="ARBA00022552"/>
    </source>
</evidence>
<dbReference type="PANTHER" id="PTHR13457">
    <property type="entry name" value="BAP28"/>
    <property type="match status" value="1"/>
</dbReference>
<dbReference type="GO" id="GO:0032040">
    <property type="term" value="C:small-subunit processome"/>
    <property type="evidence" value="ECO:0007669"/>
    <property type="project" value="TreeGrafter"/>
</dbReference>
<evidence type="ECO:0000256" key="12">
    <source>
        <dbReference type="RuleBase" id="RU367065"/>
    </source>
</evidence>
<dbReference type="GO" id="GO:0016020">
    <property type="term" value="C:membrane"/>
    <property type="evidence" value="ECO:0007669"/>
    <property type="project" value="UniProtKB-SubCell"/>
</dbReference>
<evidence type="ECO:0000256" key="1">
    <source>
        <dbReference type="ARBA" id="ARBA00004141"/>
    </source>
</evidence>
<dbReference type="InterPro" id="IPR021133">
    <property type="entry name" value="HEAT_type_2"/>
</dbReference>
<dbReference type="InterPro" id="IPR022125">
    <property type="entry name" value="U3snoRNP10_N"/>
</dbReference>
<dbReference type="OMA" id="NDVMWKQ"/>
<evidence type="ECO:0000259" key="13">
    <source>
        <dbReference type="SMART" id="SM01036"/>
    </source>
</evidence>
<evidence type="ECO:0000256" key="11">
    <source>
        <dbReference type="PROSITE-ProRule" id="PRU00103"/>
    </source>
</evidence>
<evidence type="ECO:0000256" key="9">
    <source>
        <dbReference type="ARBA" id="ARBA00023274"/>
    </source>
</evidence>
<evidence type="ECO:0000256" key="8">
    <source>
        <dbReference type="ARBA" id="ARBA00023242"/>
    </source>
</evidence>
<evidence type="ECO:0000256" key="5">
    <source>
        <dbReference type="ARBA" id="ARBA00015399"/>
    </source>
</evidence>
<evidence type="ECO:0000313" key="15">
    <source>
        <dbReference type="Proteomes" id="UP000184546"/>
    </source>
</evidence>
<dbReference type="VEuPathDB" id="FungiDB:ASPACDRAFT_31644"/>
<keyword evidence="6 12" id="KW-0690">Ribosome biogenesis</keyword>
<dbReference type="SMART" id="SM01036">
    <property type="entry name" value="BP28CT"/>
    <property type="match status" value="1"/>
</dbReference>
<dbReference type="Pfam" id="PF08146">
    <property type="entry name" value="BP28CT"/>
    <property type="match status" value="1"/>
</dbReference>
<comment type="function">
    <text evidence="10">Involved in nucleolar processing of pre-18S ribosomal RNA. Involved in ribosome biosynthesis.</text>
</comment>
<feature type="domain" description="BP28 C-terminal" evidence="13">
    <location>
        <begin position="1500"/>
        <end position="1654"/>
    </location>
</feature>
<evidence type="ECO:0000313" key="14">
    <source>
        <dbReference type="EMBL" id="OJJ98077.1"/>
    </source>
</evidence>
<dbReference type="RefSeq" id="XP_020054417.1">
    <property type="nucleotide sequence ID" value="XM_020199828.1"/>
</dbReference>
<protein>
    <recommendedName>
        <fullName evidence="5 12">U3 small nucleolar RNA-associated protein 10</fullName>
    </recommendedName>
</protein>
<organism evidence="14 15">
    <name type="scientific">Aspergillus aculeatus (strain ATCC 16872 / CBS 172.66 / WB 5094)</name>
    <dbReference type="NCBI Taxonomy" id="690307"/>
    <lineage>
        <taxon>Eukaryota</taxon>
        <taxon>Fungi</taxon>
        <taxon>Dikarya</taxon>
        <taxon>Ascomycota</taxon>
        <taxon>Pezizomycotina</taxon>
        <taxon>Eurotiomycetes</taxon>
        <taxon>Eurotiomycetidae</taxon>
        <taxon>Eurotiales</taxon>
        <taxon>Aspergillaceae</taxon>
        <taxon>Aspergillus</taxon>
        <taxon>Aspergillus subgen. Circumdati</taxon>
    </lineage>
</organism>
<dbReference type="InterPro" id="IPR011989">
    <property type="entry name" value="ARM-like"/>
</dbReference>
<accession>A0A1L9WPQ2</accession>
<feature type="repeat" description="HEAT" evidence="11">
    <location>
        <begin position="1781"/>
        <end position="1819"/>
    </location>
</feature>
<keyword evidence="9 12" id="KW-0687">Ribonucleoprotein</keyword>
<dbReference type="GO" id="GO:0000462">
    <property type="term" value="P:maturation of SSU-rRNA from tricistronic rRNA transcript (SSU-rRNA, 5.8S rRNA, LSU-rRNA)"/>
    <property type="evidence" value="ECO:0007669"/>
    <property type="project" value="TreeGrafter"/>
</dbReference>
<dbReference type="InterPro" id="IPR016024">
    <property type="entry name" value="ARM-type_fold"/>
</dbReference>
<dbReference type="Proteomes" id="UP000184546">
    <property type="component" value="Unassembled WGS sequence"/>
</dbReference>
<dbReference type="InterPro" id="IPR040191">
    <property type="entry name" value="UTP10"/>
</dbReference>
<dbReference type="EMBL" id="KV878981">
    <property type="protein sequence ID" value="OJJ98077.1"/>
    <property type="molecule type" value="Genomic_DNA"/>
</dbReference>
<keyword evidence="7 12" id="KW-0698">rRNA processing</keyword>
<name>A0A1L9WPQ2_ASPA1</name>